<dbReference type="SUPFAM" id="SSF117856">
    <property type="entry name" value="AF0104/ALDC/Ptd012-like"/>
    <property type="match status" value="1"/>
</dbReference>
<dbReference type="Gene3D" id="3.30.1330.80">
    <property type="entry name" value="Hypothetical protein, similar to alpha- acetolactate decarboxylase, domain 2"/>
    <property type="match status" value="1"/>
</dbReference>
<evidence type="ECO:0000313" key="1">
    <source>
        <dbReference type="EMBL" id="SVD14587.1"/>
    </source>
</evidence>
<dbReference type="GO" id="GO:0047605">
    <property type="term" value="F:acetolactate decarboxylase activity"/>
    <property type="evidence" value="ECO:0007669"/>
    <property type="project" value="InterPro"/>
</dbReference>
<organism evidence="1">
    <name type="scientific">marine metagenome</name>
    <dbReference type="NCBI Taxonomy" id="408172"/>
    <lineage>
        <taxon>unclassified sequences</taxon>
        <taxon>metagenomes</taxon>
        <taxon>ecological metagenomes</taxon>
    </lineage>
</organism>
<dbReference type="InterPro" id="IPR005128">
    <property type="entry name" value="Acetolactate_a_deCO2ase"/>
</dbReference>
<name>A0A382SZB7_9ZZZZ</name>
<dbReference type="Pfam" id="PF03306">
    <property type="entry name" value="AAL_decarboxy"/>
    <property type="match status" value="1"/>
</dbReference>
<dbReference type="AlphaFoldDB" id="A0A382SZB7"/>
<protein>
    <submittedName>
        <fullName evidence="1">Uncharacterized protein</fullName>
    </submittedName>
</protein>
<accession>A0A382SZB7</accession>
<proteinExistence type="predicted"/>
<dbReference type="EMBL" id="UINC01132336">
    <property type="protein sequence ID" value="SVD14587.1"/>
    <property type="molecule type" value="Genomic_DNA"/>
</dbReference>
<gene>
    <name evidence="1" type="ORF">METZ01_LOCUS367441</name>
</gene>
<reference evidence="1" key="1">
    <citation type="submission" date="2018-05" db="EMBL/GenBank/DDBJ databases">
        <authorList>
            <person name="Lanie J.A."/>
            <person name="Ng W.-L."/>
            <person name="Kazmierczak K.M."/>
            <person name="Andrzejewski T.M."/>
            <person name="Davidsen T.M."/>
            <person name="Wayne K.J."/>
            <person name="Tettelin H."/>
            <person name="Glass J.I."/>
            <person name="Rusch D."/>
            <person name="Podicherti R."/>
            <person name="Tsui H.-C.T."/>
            <person name="Winkler M.E."/>
        </authorList>
    </citation>
    <scope>NUCLEOTIDE SEQUENCE</scope>
</reference>
<dbReference type="UniPathway" id="UPA00626">
    <property type="reaction ID" value="UER00678"/>
</dbReference>
<dbReference type="GO" id="GO:0045151">
    <property type="term" value="P:acetoin biosynthetic process"/>
    <property type="evidence" value="ECO:0007669"/>
    <property type="project" value="InterPro"/>
</dbReference>
<sequence>MKKYLFIVLLVGFWSCEQKENPPVQIHGALFEIMHKGDLSSRISLNQFDNDANIFALGALKDLEGEILILDSKPFISYETSNREVGISNDFNHEAALYVSTVVNNWNELKLPANVNTTQQLEKYIEEISSDNHINIEEPFPFLIKGVSSVVNWHIINWDSKDTVHSHQKHIESGLSGVLDDTPMTILGFYSKNHKTIFTHHSTFIHMHFLTDDEKIAGHIDDIIFGDNQTLYLPI</sequence>